<comment type="similarity">
    <text evidence="4">Belongs to the cyclic nucleotide phosphodiesterase class-III family.</text>
</comment>
<keyword evidence="3" id="KW-0408">Iron</keyword>
<accession>A0A511AH66</accession>
<evidence type="ECO:0000259" key="5">
    <source>
        <dbReference type="Pfam" id="PF00149"/>
    </source>
</evidence>
<dbReference type="PANTHER" id="PTHR42988">
    <property type="entry name" value="PHOSPHOHYDROLASE"/>
    <property type="match status" value="1"/>
</dbReference>
<evidence type="ECO:0000256" key="4">
    <source>
        <dbReference type="ARBA" id="ARBA00025742"/>
    </source>
</evidence>
<dbReference type="AlphaFoldDB" id="A0A511AH66"/>
<gene>
    <name evidence="6" type="primary">cpdA</name>
    <name evidence="6" type="ORF">MAE01_25520</name>
</gene>
<dbReference type="RefSeq" id="WP_147039970.1">
    <property type="nucleotide sequence ID" value="NZ_BJUW01000013.1"/>
</dbReference>
<protein>
    <submittedName>
        <fullName evidence="6">3',5'-cyclic adenosine monophosphate phosphodiesterase CpdA</fullName>
    </submittedName>
</protein>
<keyword evidence="2" id="KW-0378">Hydrolase</keyword>
<dbReference type="InterPro" id="IPR029052">
    <property type="entry name" value="Metallo-depent_PP-like"/>
</dbReference>
<evidence type="ECO:0000256" key="1">
    <source>
        <dbReference type="ARBA" id="ARBA00022723"/>
    </source>
</evidence>
<dbReference type="Gene3D" id="3.60.21.10">
    <property type="match status" value="1"/>
</dbReference>
<keyword evidence="1" id="KW-0479">Metal-binding</keyword>
<keyword evidence="7" id="KW-1185">Reference proteome</keyword>
<sequence>MSRASGRLTVLHVSDVHATDHGLLYDAVDGLERLQAVGEYARRARITPEAVIVTGDLIQRGNSAAYGAVRDALADLEQTVQAPVLTVLGNHDEPDAARILRGHEKSHHRTVLVAGLRIILLDTSSGALGRVQREWLAGELAEPHRDGTVIALHHPPLGSPLPTLAKAGLRDADEFLDVIEGSDTRAILAGHFHHPLAAHLRGTPVTVGPSLAYHQVMDARPDLISGHDRAMFSIVHLLSEGMTATSVSLESPSPLFSSSVPVPAHQNS</sequence>
<dbReference type="SUPFAM" id="SSF56300">
    <property type="entry name" value="Metallo-dependent phosphatases"/>
    <property type="match status" value="1"/>
</dbReference>
<evidence type="ECO:0000313" key="7">
    <source>
        <dbReference type="Proteomes" id="UP000321225"/>
    </source>
</evidence>
<evidence type="ECO:0000313" key="6">
    <source>
        <dbReference type="EMBL" id="GEK87376.1"/>
    </source>
</evidence>
<proteinExistence type="inferred from homology"/>
<comment type="caution">
    <text evidence="6">The sequence shown here is derived from an EMBL/GenBank/DDBJ whole genome shotgun (WGS) entry which is preliminary data.</text>
</comment>
<feature type="domain" description="Calcineurin-like phosphoesterase" evidence="5">
    <location>
        <begin position="9"/>
        <end position="195"/>
    </location>
</feature>
<dbReference type="InterPro" id="IPR004843">
    <property type="entry name" value="Calcineurin-like_PHP"/>
</dbReference>
<organism evidence="6 7">
    <name type="scientific">Microbacterium aerolatum</name>
    <dbReference type="NCBI Taxonomy" id="153731"/>
    <lineage>
        <taxon>Bacteria</taxon>
        <taxon>Bacillati</taxon>
        <taxon>Actinomycetota</taxon>
        <taxon>Actinomycetes</taxon>
        <taxon>Micrococcales</taxon>
        <taxon>Microbacteriaceae</taxon>
        <taxon>Microbacterium</taxon>
    </lineage>
</organism>
<dbReference type="GO" id="GO:0016787">
    <property type="term" value="F:hydrolase activity"/>
    <property type="evidence" value="ECO:0007669"/>
    <property type="project" value="UniProtKB-KW"/>
</dbReference>
<dbReference type="OrthoDB" id="5241795at2"/>
<evidence type="ECO:0000256" key="3">
    <source>
        <dbReference type="ARBA" id="ARBA00023004"/>
    </source>
</evidence>
<reference evidence="6 7" key="1">
    <citation type="submission" date="2019-07" db="EMBL/GenBank/DDBJ databases">
        <title>Whole genome shotgun sequence of Microbacterium aerolatum NBRC 103071.</title>
        <authorList>
            <person name="Hosoyama A."/>
            <person name="Uohara A."/>
            <person name="Ohji S."/>
            <person name="Ichikawa N."/>
        </authorList>
    </citation>
    <scope>NUCLEOTIDE SEQUENCE [LARGE SCALE GENOMIC DNA]</scope>
    <source>
        <strain evidence="6 7">NBRC 103071</strain>
    </source>
</reference>
<evidence type="ECO:0000256" key="2">
    <source>
        <dbReference type="ARBA" id="ARBA00022801"/>
    </source>
</evidence>
<dbReference type="EMBL" id="BJUW01000013">
    <property type="protein sequence ID" value="GEK87376.1"/>
    <property type="molecule type" value="Genomic_DNA"/>
</dbReference>
<dbReference type="PANTHER" id="PTHR42988:SF2">
    <property type="entry name" value="CYCLIC NUCLEOTIDE PHOSPHODIESTERASE CBUA0032-RELATED"/>
    <property type="match status" value="1"/>
</dbReference>
<name>A0A511AH66_9MICO</name>
<dbReference type="GO" id="GO:0046872">
    <property type="term" value="F:metal ion binding"/>
    <property type="evidence" value="ECO:0007669"/>
    <property type="project" value="UniProtKB-KW"/>
</dbReference>
<dbReference type="InterPro" id="IPR050884">
    <property type="entry name" value="CNP_phosphodiesterase-III"/>
</dbReference>
<dbReference type="Pfam" id="PF00149">
    <property type="entry name" value="Metallophos"/>
    <property type="match status" value="1"/>
</dbReference>
<dbReference type="Proteomes" id="UP000321225">
    <property type="component" value="Unassembled WGS sequence"/>
</dbReference>